<dbReference type="AlphaFoldDB" id="W9AKT8"/>
<reference evidence="2" key="2">
    <citation type="submission" date="2014-03" db="EMBL/GenBank/DDBJ databases">
        <authorList>
            <person name="Urmite Genomes"/>
        </authorList>
    </citation>
    <scope>NUCLEOTIDE SEQUENCE</scope>
    <source>
        <strain evidence="2">S1</strain>
    </source>
</reference>
<dbReference type="Proteomes" id="UP000028863">
    <property type="component" value="Unassembled WGS sequence"/>
</dbReference>
<comment type="caution">
    <text evidence="2">The sequence shown here is derived from an EMBL/GenBank/DDBJ whole genome shotgun (WGS) entry which is preliminary data.</text>
</comment>
<proteinExistence type="predicted"/>
<evidence type="ECO:0000256" key="1">
    <source>
        <dbReference type="SAM" id="MobiDB-lite"/>
    </source>
</evidence>
<feature type="compositionally biased region" description="Basic and acidic residues" evidence="1">
    <location>
        <begin position="176"/>
        <end position="230"/>
    </location>
</feature>
<accession>W9AKT8</accession>
<protein>
    <submittedName>
        <fullName evidence="2">YqxM protein</fullName>
    </submittedName>
</protein>
<dbReference type="eggNOG" id="ENOG5031MMR">
    <property type="taxonomic scope" value="Bacteria"/>
</dbReference>
<keyword evidence="3" id="KW-1185">Reference proteome</keyword>
<dbReference type="EMBL" id="CCAX010000001">
    <property type="protein sequence ID" value="CDO03281.1"/>
    <property type="molecule type" value="Genomic_DNA"/>
</dbReference>
<feature type="region of interest" description="Disordered" evidence="1">
    <location>
        <begin position="175"/>
        <end position="289"/>
    </location>
</feature>
<organism evidence="2 3">
    <name type="scientific">Oceanobacillus picturae</name>
    <dbReference type="NCBI Taxonomy" id="171693"/>
    <lineage>
        <taxon>Bacteria</taxon>
        <taxon>Bacillati</taxon>
        <taxon>Bacillota</taxon>
        <taxon>Bacilli</taxon>
        <taxon>Bacillales</taxon>
        <taxon>Bacillaceae</taxon>
        <taxon>Oceanobacillus</taxon>
    </lineage>
</organism>
<dbReference type="GO" id="GO:0097311">
    <property type="term" value="C:bacterial biofilm matrix"/>
    <property type="evidence" value="ECO:0007669"/>
    <property type="project" value="InterPro"/>
</dbReference>
<sequence length="289" mass="32929">MLRMSRMRKFKRYKQFVMVWKVLAICYISVFTLGYLASGTGAYFVSSQENEQVIQAGTWWDGSELAFVGKPTVDEKACPAMNVSVELKNKGFSMTGTTTYEVFFSETGNPQKTGKKVASGEIKTLEKGEKVSLTYTAEKEGFYVFKALQHPLYGEETEKPLEVWSKKVNAKCKEKKVKEESDKEVEQKKDEDISTEDNKKEESNNTTDDRQEKTKPETEKAPVEEEKDTSSTEENIQETDASEAESEEQEVKEEKQTEKQTEKQPEKKQQEQSDGTDKQSTGTKEEEGE</sequence>
<feature type="compositionally biased region" description="Basic and acidic residues" evidence="1">
    <location>
        <begin position="252"/>
        <end position="277"/>
    </location>
</feature>
<feature type="compositionally biased region" description="Acidic residues" evidence="1">
    <location>
        <begin position="235"/>
        <end position="251"/>
    </location>
</feature>
<evidence type="ECO:0000313" key="2">
    <source>
        <dbReference type="EMBL" id="CDO03281.1"/>
    </source>
</evidence>
<gene>
    <name evidence="2" type="ORF">BN988_01787</name>
</gene>
<dbReference type="STRING" id="171693.BN988_01787"/>
<dbReference type="NCBIfam" id="TIGR04087">
    <property type="entry name" value="YqxM_for_SipW"/>
    <property type="match status" value="1"/>
</dbReference>
<dbReference type="RefSeq" id="WP_036575154.1">
    <property type="nucleotide sequence ID" value="NZ_CABLBW010000001.1"/>
</dbReference>
<reference evidence="2" key="1">
    <citation type="submission" date="2014-03" db="EMBL/GenBank/DDBJ databases">
        <title>Draft genome sequencing of Oceanobacillus picturae strain S1 isolated from human gut.</title>
        <authorList>
            <person name="Croce O."/>
            <person name="Lagier J.C."/>
            <person name="Raoult D."/>
        </authorList>
    </citation>
    <scope>NUCLEOTIDE SEQUENCE [LARGE SCALE GENOMIC DNA]</scope>
    <source>
        <strain evidence="2">S1</strain>
    </source>
</reference>
<evidence type="ECO:0000313" key="3">
    <source>
        <dbReference type="Proteomes" id="UP000028863"/>
    </source>
</evidence>
<name>W9AKT8_9BACI</name>
<dbReference type="InterPro" id="IPR023848">
    <property type="entry name" value="TasA"/>
</dbReference>